<proteinExistence type="predicted"/>
<dbReference type="EMBL" id="BK016141">
    <property type="protein sequence ID" value="DAF98053.1"/>
    <property type="molecule type" value="Genomic_DNA"/>
</dbReference>
<accession>A0A8S5UU92</accession>
<organism evidence="1">
    <name type="scientific">Siphoviridae sp. ctGsX68</name>
    <dbReference type="NCBI Taxonomy" id="2825417"/>
    <lineage>
        <taxon>Viruses</taxon>
        <taxon>Duplodnaviria</taxon>
        <taxon>Heunggongvirae</taxon>
        <taxon>Uroviricota</taxon>
        <taxon>Caudoviricetes</taxon>
    </lineage>
</organism>
<reference evidence="1" key="1">
    <citation type="journal article" date="2021" name="Proc. Natl. Acad. Sci. U.S.A.">
        <title>A Catalog of Tens of Thousands of Viruses from Human Metagenomes Reveals Hidden Associations with Chronic Diseases.</title>
        <authorList>
            <person name="Tisza M.J."/>
            <person name="Buck C.B."/>
        </authorList>
    </citation>
    <scope>NUCLEOTIDE SEQUENCE</scope>
    <source>
        <strain evidence="1">CtGsX68</strain>
    </source>
</reference>
<name>A0A8S5UU92_9CAUD</name>
<sequence length="134" mass="15323">MIDIFDEVFMQTATALRNKFSKIRVTGEYAQTPVSYPAVTLDEIDNIETEADSSDRERYNRVRYRVQVFSNKSSGKRAEARSIQKEIDLIFKSMGFKRTSYSPTPDIINNTVYCITTVFSAVVDENGYIHGTEI</sequence>
<evidence type="ECO:0000313" key="1">
    <source>
        <dbReference type="EMBL" id="DAF98053.1"/>
    </source>
</evidence>
<protein>
    <submittedName>
        <fullName evidence="1">Uncharacterized protein</fullName>
    </submittedName>
</protein>